<dbReference type="PROSITE" id="PS50405">
    <property type="entry name" value="GST_CTER"/>
    <property type="match status" value="1"/>
</dbReference>
<keyword evidence="5" id="KW-1185">Reference proteome</keyword>
<dbReference type="InterPro" id="IPR040079">
    <property type="entry name" value="Glutathione_S-Trfase"/>
</dbReference>
<dbReference type="PANTHER" id="PTHR44051:SF2">
    <property type="entry name" value="HYPOTHETICAL GLUTATHIONE S-TRANSFERASE LIKE PROTEIN"/>
    <property type="match status" value="1"/>
</dbReference>
<dbReference type="InterPro" id="IPR010987">
    <property type="entry name" value="Glutathione-S-Trfase_C-like"/>
</dbReference>
<evidence type="ECO:0000313" key="5">
    <source>
        <dbReference type="Proteomes" id="UP001596364"/>
    </source>
</evidence>
<dbReference type="SFLD" id="SFLDS00019">
    <property type="entry name" value="Glutathione_Transferase_(cytos"/>
    <property type="match status" value="1"/>
</dbReference>
<dbReference type="Gene3D" id="1.20.1050.10">
    <property type="match status" value="1"/>
</dbReference>
<dbReference type="Gene3D" id="3.40.30.10">
    <property type="entry name" value="Glutaredoxin"/>
    <property type="match status" value="1"/>
</dbReference>
<feature type="domain" description="GST N-terminal" evidence="2">
    <location>
        <begin position="1"/>
        <end position="81"/>
    </location>
</feature>
<evidence type="ECO:0000313" key="4">
    <source>
        <dbReference type="EMBL" id="MFC6439583.1"/>
    </source>
</evidence>
<dbReference type="RefSeq" id="WP_131257139.1">
    <property type="nucleotide sequence ID" value="NZ_JBHSUS010000001.1"/>
</dbReference>
<dbReference type="SFLD" id="SFLDG00358">
    <property type="entry name" value="Main_(cytGST)"/>
    <property type="match status" value="1"/>
</dbReference>
<proteinExistence type="inferred from homology"/>
<dbReference type="SFLD" id="SFLDG01151">
    <property type="entry name" value="Main.2:_Nu-like"/>
    <property type="match status" value="1"/>
</dbReference>
<organism evidence="4 5">
    <name type="scientific">Pseudobowmanella zhangzhouensis</name>
    <dbReference type="NCBI Taxonomy" id="1537679"/>
    <lineage>
        <taxon>Bacteria</taxon>
        <taxon>Pseudomonadati</taxon>
        <taxon>Pseudomonadota</taxon>
        <taxon>Gammaproteobacteria</taxon>
        <taxon>Alteromonadales</taxon>
        <taxon>Alteromonadaceae</taxon>
    </lineage>
</organism>
<dbReference type="Pfam" id="PF00043">
    <property type="entry name" value="GST_C"/>
    <property type="match status" value="1"/>
</dbReference>
<dbReference type="Pfam" id="PF02798">
    <property type="entry name" value="GST_N"/>
    <property type="match status" value="1"/>
</dbReference>
<dbReference type="InterPro" id="IPR036282">
    <property type="entry name" value="Glutathione-S-Trfase_C_sf"/>
</dbReference>
<dbReference type="InterPro" id="IPR036249">
    <property type="entry name" value="Thioredoxin-like_sf"/>
</dbReference>
<dbReference type="SUPFAM" id="SSF52833">
    <property type="entry name" value="Thioredoxin-like"/>
    <property type="match status" value="1"/>
</dbReference>
<accession>A0ABW1XI10</accession>
<dbReference type="InterPro" id="IPR004045">
    <property type="entry name" value="Glutathione_S-Trfase_N"/>
</dbReference>
<comment type="similarity">
    <text evidence="1">Belongs to the GST superfamily.</text>
</comment>
<feature type="domain" description="GST C-terminal" evidence="3">
    <location>
        <begin position="83"/>
        <end position="207"/>
    </location>
</feature>
<dbReference type="PROSITE" id="PS50404">
    <property type="entry name" value="GST_NTER"/>
    <property type="match status" value="1"/>
</dbReference>
<evidence type="ECO:0000259" key="2">
    <source>
        <dbReference type="PROSITE" id="PS50404"/>
    </source>
</evidence>
<gene>
    <name evidence="4" type="ORF">ACFP85_05390</name>
</gene>
<reference evidence="5" key="1">
    <citation type="journal article" date="2019" name="Int. J. Syst. Evol. Microbiol.">
        <title>The Global Catalogue of Microorganisms (GCM) 10K type strain sequencing project: providing services to taxonomists for standard genome sequencing and annotation.</title>
        <authorList>
            <consortium name="The Broad Institute Genomics Platform"/>
            <consortium name="The Broad Institute Genome Sequencing Center for Infectious Disease"/>
            <person name="Wu L."/>
            <person name="Ma J."/>
        </authorList>
    </citation>
    <scope>NUCLEOTIDE SEQUENCE [LARGE SCALE GENOMIC DNA]</scope>
    <source>
        <strain evidence="5">CGMCC 1.16031</strain>
    </source>
</reference>
<evidence type="ECO:0000256" key="1">
    <source>
        <dbReference type="RuleBase" id="RU003494"/>
    </source>
</evidence>
<dbReference type="SUPFAM" id="SSF47616">
    <property type="entry name" value="GST C-terminal domain-like"/>
    <property type="match status" value="1"/>
</dbReference>
<name>A0ABW1XI10_9ALTE</name>
<sequence length="207" mass="23650">MKVYGDLKSGNCYKVKLLLDLLKKPHEWVHVDVVAGDTQTPSFLAKNPVGKIPLLEIEEDCWLSESNAILFYLAEGTEFMPTDPLGKAQVLQWQFFEQYSHEPYIAVARYIVEYLGNPPEQQARLESTRAPGYRALAVMEQHLRKFKYMVGMEYSVADISLYAYTHVAAEGGFALDEFPAIRDWIARLEMEPGHEPMATYLANEPDR</sequence>
<evidence type="ECO:0000259" key="3">
    <source>
        <dbReference type="PROSITE" id="PS50405"/>
    </source>
</evidence>
<dbReference type="Proteomes" id="UP001596364">
    <property type="component" value="Unassembled WGS sequence"/>
</dbReference>
<dbReference type="PANTHER" id="PTHR44051">
    <property type="entry name" value="GLUTATHIONE S-TRANSFERASE-RELATED"/>
    <property type="match status" value="1"/>
</dbReference>
<protein>
    <submittedName>
        <fullName evidence="4">Glutathione S-transferase family protein</fullName>
    </submittedName>
</protein>
<dbReference type="InterPro" id="IPR004046">
    <property type="entry name" value="GST_C"/>
</dbReference>
<dbReference type="EMBL" id="JBHSUS010000001">
    <property type="protein sequence ID" value="MFC6439583.1"/>
    <property type="molecule type" value="Genomic_DNA"/>
</dbReference>
<comment type="caution">
    <text evidence="4">The sequence shown here is derived from an EMBL/GenBank/DDBJ whole genome shotgun (WGS) entry which is preliminary data.</text>
</comment>